<name>A0A834T5Y6_9FABA</name>
<reference evidence="2" key="1">
    <citation type="submission" date="2020-09" db="EMBL/GenBank/DDBJ databases">
        <title>Genome-Enabled Discovery of Anthraquinone Biosynthesis in Senna tora.</title>
        <authorList>
            <person name="Kang S.-H."/>
            <person name="Pandey R.P."/>
            <person name="Lee C.-M."/>
            <person name="Sim J.-S."/>
            <person name="Jeong J.-T."/>
            <person name="Choi B.-S."/>
            <person name="Jung M."/>
            <person name="Ginzburg D."/>
            <person name="Zhao K."/>
            <person name="Won S.Y."/>
            <person name="Oh T.-J."/>
            <person name="Yu Y."/>
            <person name="Kim N.-H."/>
            <person name="Lee O.R."/>
            <person name="Lee T.-H."/>
            <person name="Bashyal P."/>
            <person name="Kim T.-S."/>
            <person name="Lee W.-H."/>
            <person name="Kawkins C."/>
            <person name="Kim C.-K."/>
            <person name="Kim J.S."/>
            <person name="Ahn B.O."/>
            <person name="Rhee S.Y."/>
            <person name="Sohng J.K."/>
        </authorList>
    </citation>
    <scope>NUCLEOTIDE SEQUENCE</scope>
    <source>
        <tissue evidence="2">Leaf</tissue>
    </source>
</reference>
<evidence type="ECO:0000313" key="3">
    <source>
        <dbReference type="Proteomes" id="UP000634136"/>
    </source>
</evidence>
<dbReference type="EMBL" id="JAAIUW010000009">
    <property type="protein sequence ID" value="KAF7814816.1"/>
    <property type="molecule type" value="Genomic_DNA"/>
</dbReference>
<organism evidence="2 3">
    <name type="scientific">Senna tora</name>
    <dbReference type="NCBI Taxonomy" id="362788"/>
    <lineage>
        <taxon>Eukaryota</taxon>
        <taxon>Viridiplantae</taxon>
        <taxon>Streptophyta</taxon>
        <taxon>Embryophyta</taxon>
        <taxon>Tracheophyta</taxon>
        <taxon>Spermatophyta</taxon>
        <taxon>Magnoliopsida</taxon>
        <taxon>eudicotyledons</taxon>
        <taxon>Gunneridae</taxon>
        <taxon>Pentapetalae</taxon>
        <taxon>rosids</taxon>
        <taxon>fabids</taxon>
        <taxon>Fabales</taxon>
        <taxon>Fabaceae</taxon>
        <taxon>Caesalpinioideae</taxon>
        <taxon>Cassia clade</taxon>
        <taxon>Senna</taxon>
    </lineage>
</organism>
<accession>A0A834T5Y6</accession>
<dbReference type="InterPro" id="IPR012340">
    <property type="entry name" value="NA-bd_OB-fold"/>
</dbReference>
<evidence type="ECO:0000256" key="1">
    <source>
        <dbReference type="SAM" id="MobiDB-lite"/>
    </source>
</evidence>
<dbReference type="OrthoDB" id="1114157at2759"/>
<dbReference type="Gene3D" id="2.40.50.140">
    <property type="entry name" value="Nucleic acid-binding proteins"/>
    <property type="match status" value="1"/>
</dbReference>
<gene>
    <name evidence="2" type="ORF">G2W53_028785</name>
</gene>
<feature type="region of interest" description="Disordered" evidence="1">
    <location>
        <begin position="147"/>
        <end position="168"/>
    </location>
</feature>
<dbReference type="Proteomes" id="UP000634136">
    <property type="component" value="Unassembled WGS sequence"/>
</dbReference>
<proteinExistence type="predicted"/>
<comment type="caution">
    <text evidence="2">The sequence shown here is derived from an EMBL/GenBank/DDBJ whole genome shotgun (WGS) entry which is preliminary data.</text>
</comment>
<dbReference type="SUPFAM" id="SSF50249">
    <property type="entry name" value="Nucleic acid-binding proteins"/>
    <property type="match status" value="1"/>
</dbReference>
<dbReference type="AlphaFoldDB" id="A0A834T5Y6"/>
<keyword evidence="3" id="KW-1185">Reference proteome</keyword>
<dbReference type="GO" id="GO:0003677">
    <property type="term" value="F:DNA binding"/>
    <property type="evidence" value="ECO:0007669"/>
    <property type="project" value="UniProtKB-KW"/>
</dbReference>
<evidence type="ECO:0000313" key="2">
    <source>
        <dbReference type="EMBL" id="KAF7814816.1"/>
    </source>
</evidence>
<keyword evidence="2" id="KW-0238">DNA-binding</keyword>
<sequence>MMMVPYINTVLAVNRDRGWYYDACKKYAKKLEPGDTIFFCNKCTGLVNTSTTRFKIELMVMDDSGNANFYRDVTSFIRMTAIELRKVKRISSDSSIMDKFTWFRHAKIDLSSVVDELSTPVKPRSAQITGLDGRRLSFLDAIDSPITSTPSNGKRSASDDSYESFSSFEQSMDLPIKKIKLENK</sequence>
<protein>
    <submittedName>
        <fullName evidence="2">Replication protein A 70 kDa DNA-binding subunit B-like</fullName>
    </submittedName>
</protein>